<evidence type="ECO:0000313" key="6">
    <source>
        <dbReference type="Proteomes" id="UP001140094"/>
    </source>
</evidence>
<dbReference type="EC" id="2.1.1.145" evidence="5"/>
<dbReference type="Pfam" id="PF08241">
    <property type="entry name" value="Methyltransf_11"/>
    <property type="match status" value="1"/>
</dbReference>
<evidence type="ECO:0000256" key="3">
    <source>
        <dbReference type="ARBA" id="ARBA00022679"/>
    </source>
</evidence>
<evidence type="ECO:0000256" key="2">
    <source>
        <dbReference type="ARBA" id="ARBA00022603"/>
    </source>
</evidence>
<keyword evidence="3 5" id="KW-0808">Transferase</keyword>
<dbReference type="SUPFAM" id="SSF53335">
    <property type="entry name" value="S-adenosyl-L-methionine-dependent methyltransferases"/>
    <property type="match status" value="1"/>
</dbReference>
<dbReference type="CDD" id="cd02440">
    <property type="entry name" value="AdoMet_MTases"/>
    <property type="match status" value="1"/>
</dbReference>
<protein>
    <submittedName>
        <fullName evidence="5">Trans-aconitate methyltransferase 1</fullName>
        <ecNumber evidence="5">2.1.1.145</ecNumber>
    </submittedName>
</protein>
<dbReference type="AlphaFoldDB" id="A0A9W8HZS8"/>
<organism evidence="5 6">
    <name type="scientific">Coemansia guatemalensis</name>
    <dbReference type="NCBI Taxonomy" id="2761395"/>
    <lineage>
        <taxon>Eukaryota</taxon>
        <taxon>Fungi</taxon>
        <taxon>Fungi incertae sedis</taxon>
        <taxon>Zoopagomycota</taxon>
        <taxon>Kickxellomycotina</taxon>
        <taxon>Kickxellomycetes</taxon>
        <taxon>Kickxellales</taxon>
        <taxon>Kickxellaceae</taxon>
        <taxon>Coemansia</taxon>
    </lineage>
</organism>
<proteinExistence type="inferred from homology"/>
<keyword evidence="2 5" id="KW-0489">Methyltransferase</keyword>
<accession>A0A9W8HZS8</accession>
<evidence type="ECO:0000256" key="1">
    <source>
        <dbReference type="ARBA" id="ARBA00008361"/>
    </source>
</evidence>
<dbReference type="GO" id="GO:0046547">
    <property type="term" value="F:trans-aconitate 3-methyltransferase activity"/>
    <property type="evidence" value="ECO:0007669"/>
    <property type="project" value="UniProtKB-EC"/>
</dbReference>
<feature type="domain" description="Methyltransferase type 11" evidence="4">
    <location>
        <begin position="44"/>
        <end position="137"/>
    </location>
</feature>
<dbReference type="Proteomes" id="UP001140094">
    <property type="component" value="Unassembled WGS sequence"/>
</dbReference>
<reference evidence="5" key="1">
    <citation type="submission" date="2022-07" db="EMBL/GenBank/DDBJ databases">
        <title>Phylogenomic reconstructions and comparative analyses of Kickxellomycotina fungi.</title>
        <authorList>
            <person name="Reynolds N.K."/>
            <person name="Stajich J.E."/>
            <person name="Barry K."/>
            <person name="Grigoriev I.V."/>
            <person name="Crous P."/>
            <person name="Smith M.E."/>
        </authorList>
    </citation>
    <scope>NUCLEOTIDE SEQUENCE</scope>
    <source>
        <strain evidence="5">NRRL 1565</strain>
    </source>
</reference>
<dbReference type="InterPro" id="IPR013216">
    <property type="entry name" value="Methyltransf_11"/>
</dbReference>
<dbReference type="PANTHER" id="PTHR44942">
    <property type="entry name" value="METHYLTRANSF_11 DOMAIN-CONTAINING PROTEIN"/>
    <property type="match status" value="1"/>
</dbReference>
<evidence type="ECO:0000313" key="5">
    <source>
        <dbReference type="EMBL" id="KAJ2809439.1"/>
    </source>
</evidence>
<keyword evidence="6" id="KW-1185">Reference proteome</keyword>
<dbReference type="EMBL" id="JANBUO010000002">
    <property type="protein sequence ID" value="KAJ2809439.1"/>
    <property type="molecule type" value="Genomic_DNA"/>
</dbReference>
<name>A0A9W8HZS8_9FUNG</name>
<dbReference type="Gene3D" id="3.40.50.150">
    <property type="entry name" value="Vaccinia Virus protein VP39"/>
    <property type="match status" value="1"/>
</dbReference>
<dbReference type="InterPro" id="IPR051052">
    <property type="entry name" value="Diverse_substrate_MTase"/>
</dbReference>
<sequence length="295" mass="33151">MSAHPNYNASDYQENRPRYNPSLIDTVLALHRKNNPDADTDLAVDIATGTGIFARQLSSHFKRVVGTDISAEMLQSARDSTTDSSIEYIATPSEDLSVLETGSVDVMTVATAAHWFDIEAFIKEAKRVLKPSGTLAIFGYNGIINLVDYPHSSKILKEYYLNGDRYGYNWGAGYFIVANGYRIYHQALEKDGWSDIERRIFPDTIEGEPSAEYPPIVETEPIVVDFKVTWQTLQNYLLTSSAVTQFVKQHPERENPAKAVTRKMMSAAGTTDMDEKLNTQWEQVLLTCHLPRTSN</sequence>
<comment type="caution">
    <text evidence="5">The sequence shown here is derived from an EMBL/GenBank/DDBJ whole genome shotgun (WGS) entry which is preliminary data.</text>
</comment>
<dbReference type="OrthoDB" id="10027013at2759"/>
<dbReference type="InterPro" id="IPR029063">
    <property type="entry name" value="SAM-dependent_MTases_sf"/>
</dbReference>
<comment type="similarity">
    <text evidence="1">Belongs to the methyltransferase superfamily.</text>
</comment>
<dbReference type="GO" id="GO:0032259">
    <property type="term" value="P:methylation"/>
    <property type="evidence" value="ECO:0007669"/>
    <property type="project" value="UniProtKB-KW"/>
</dbReference>
<evidence type="ECO:0000259" key="4">
    <source>
        <dbReference type="Pfam" id="PF08241"/>
    </source>
</evidence>
<dbReference type="PANTHER" id="PTHR44942:SF4">
    <property type="entry name" value="METHYLTRANSFERASE TYPE 11 DOMAIN-CONTAINING PROTEIN"/>
    <property type="match status" value="1"/>
</dbReference>
<gene>
    <name evidence="5" type="primary">TMT1_1</name>
    <name evidence="5" type="ORF">H4R20_000059</name>
</gene>